<name>A0ABM1ESP2_PRICU</name>
<feature type="domain" description="STIL coiled coil region" evidence="3">
    <location>
        <begin position="795"/>
        <end position="821"/>
    </location>
</feature>
<keyword evidence="4" id="KW-1185">Reference proteome</keyword>
<feature type="region of interest" description="Disordered" evidence="1">
    <location>
        <begin position="394"/>
        <end position="413"/>
    </location>
</feature>
<dbReference type="GeneID" id="106815281"/>
<dbReference type="InterPro" id="IPR057655">
    <property type="entry name" value="STIL_CC"/>
</dbReference>
<feature type="non-terminal residue" evidence="5">
    <location>
        <position position="1263"/>
    </location>
</feature>
<feature type="compositionally biased region" description="Basic and acidic residues" evidence="1">
    <location>
        <begin position="943"/>
        <end position="952"/>
    </location>
</feature>
<protein>
    <submittedName>
        <fullName evidence="5">SCL-interrupting locus protein-like</fullName>
    </submittedName>
</protein>
<feature type="region of interest" description="Disordered" evidence="1">
    <location>
        <begin position="1121"/>
        <end position="1152"/>
    </location>
</feature>
<dbReference type="InterPro" id="IPR026123">
    <property type="entry name" value="STIL"/>
</dbReference>
<feature type="region of interest" description="Disordered" evidence="1">
    <location>
        <begin position="923"/>
        <end position="967"/>
    </location>
</feature>
<organism evidence="4 5">
    <name type="scientific">Priapulus caudatus</name>
    <name type="common">Priapulid worm</name>
    <dbReference type="NCBI Taxonomy" id="37621"/>
    <lineage>
        <taxon>Eukaryota</taxon>
        <taxon>Metazoa</taxon>
        <taxon>Ecdysozoa</taxon>
        <taxon>Scalidophora</taxon>
        <taxon>Priapulida</taxon>
        <taxon>Priapulimorpha</taxon>
        <taxon>Priapulimorphida</taxon>
        <taxon>Priapulidae</taxon>
        <taxon>Priapulus</taxon>
    </lineage>
</organism>
<feature type="compositionally biased region" description="Acidic residues" evidence="1">
    <location>
        <begin position="1137"/>
        <end position="1149"/>
    </location>
</feature>
<dbReference type="PANTHER" id="PTHR15128:SF0">
    <property type="entry name" value="SCL-INTERRUPTING LOCUS PROTEIN"/>
    <property type="match status" value="1"/>
</dbReference>
<feature type="compositionally biased region" description="Polar residues" evidence="1">
    <location>
        <begin position="581"/>
        <end position="594"/>
    </location>
</feature>
<evidence type="ECO:0000313" key="4">
    <source>
        <dbReference type="Proteomes" id="UP000695022"/>
    </source>
</evidence>
<feature type="region of interest" description="Disordered" evidence="1">
    <location>
        <begin position="1008"/>
        <end position="1044"/>
    </location>
</feature>
<dbReference type="Pfam" id="PF15253">
    <property type="entry name" value="STIL_N"/>
    <property type="match status" value="1"/>
</dbReference>
<dbReference type="RefSeq" id="XP_014675213.1">
    <property type="nucleotide sequence ID" value="XM_014819727.1"/>
</dbReference>
<proteinExistence type="predicted"/>
<evidence type="ECO:0000259" key="2">
    <source>
        <dbReference type="Pfam" id="PF15253"/>
    </source>
</evidence>
<dbReference type="InterPro" id="IPR058559">
    <property type="entry name" value="PRM_STIL"/>
</dbReference>
<dbReference type="Pfam" id="PF25775">
    <property type="entry name" value="CC_STIL"/>
    <property type="match status" value="1"/>
</dbReference>
<feature type="compositionally biased region" description="Low complexity" evidence="1">
    <location>
        <begin position="525"/>
        <end position="534"/>
    </location>
</feature>
<gene>
    <name evidence="5" type="primary">LOC106815281</name>
</gene>
<feature type="compositionally biased region" description="Polar residues" evidence="1">
    <location>
        <begin position="535"/>
        <end position="553"/>
    </location>
</feature>
<sequence length="1263" mass="135555">MASILSVNLANIPDHTKSAYFPAGFPPTRTHLWDHSNSDTDPPIQVSMHIAYHRPLRIVTEKKTLRLALHYCREQGEENYDCILVAAPMIDSDGEGLTLHVDQFDPGRRVPGNKGVLPTTTTSDDVYIPTIVAQSNLTVIPSALQQHHIVTQCLESNCRSSSKLELSKFLLVTARLTQESASDSTLTFDTNLVTMATTFRATPIKPIPIMPTALSNNLSNPMSFSEVQEEPKTGYLTMDKTRKLILVLETDPKVASLPLIGIWVSGVYEVQHVYIWMACLRYLNSSAIQDRVCKPPDPFLVVLYPPTGGKPHFYDCMTADCSNNLELCSYSARALIGLGKGFETTDSERITLEFVQERTADWTHPASSLSSKPGDGNRPARVEGEYDWLEMTHRNDDLSPRPSPSPHPHLGKVSLLRPSVPEVSLIFDDEDVENRELPSAGRTGVSVTDSMTGNESRRVLTPLNRIHGENGTADNGVRALEKSSTKVRFRNAALASLTKTSATPVTTAAALQRQLFDPANPDPSSPSEVAASSSQTVSPSTGTHPHRQISTGFPQPDGIRTEPAGGAKTSVPHTQRVRQRSVGSSTQRRTPNSNSDKRASLAAGGTGRQVSAPKPARHPLAASGAGKRTGGACTDVPGRRASATRPKSILKRKPSPQHPAITRAASAEAVVTATEAADDPGRGAPDAARPMDFAESETYVDGDVNGSWTRRRRSTTDFVAMQSTPATAASPGRALAEPCARGQMPSVDATPVVSSRPIHAGMVGAMRGVADTPALSPDVADARGNRYVDPPPEGVYALLREQGNQLRLLQEQIRMLLQAQEAPPAAATAAASSDNGETTSTCEVGDSSAVAAATGRDTVSTAVNTSGAWLPAATCDRGTSPLPLDCLQVAPVDEAVQCGEITSCQSPLDDADPAPDIRRRVVGADPVRGVSGNAGTGATPSGDRSKNDDKAGRPSPPLPHVTSDPRDIVGLRPSLAVASLDSQWSRDYGMTNHHGRAAAAARVVTERTSHVTSAGPQACEDTRDEKEEEGEGAMRGCASRGAAAMQPIRADDGQDGDESVSLSGVNVATFCDRQESVRSSIRVDMQSFEGSPSRLTDADESFQSPVLGESVSMCETHRRRAARLRGQQRDDSSSCYDSDDEDEDEDDVFDGNPKAFYENVLGKIQNFLTQSPEQPSQQCMPLATDEAFNQHPRRRRVATIPASQHHQGEARVNNSDCYDEGLTTGDGSFILTPRLQYISMLPSDISNFDASLQVNTLAIKYLS</sequence>
<dbReference type="Proteomes" id="UP000695022">
    <property type="component" value="Unplaced"/>
</dbReference>
<reference evidence="5" key="1">
    <citation type="submission" date="2025-08" db="UniProtKB">
        <authorList>
            <consortium name="RefSeq"/>
        </authorList>
    </citation>
    <scope>IDENTIFICATION</scope>
</reference>
<evidence type="ECO:0000256" key="1">
    <source>
        <dbReference type="SAM" id="MobiDB-lite"/>
    </source>
</evidence>
<dbReference type="Pfam" id="PF26399">
    <property type="entry name" value="PRM_STIL"/>
    <property type="match status" value="1"/>
</dbReference>
<evidence type="ECO:0000313" key="5">
    <source>
        <dbReference type="RefSeq" id="XP_014675213.1"/>
    </source>
</evidence>
<feature type="domain" description="STIL N-terminal" evidence="2">
    <location>
        <begin position="45"/>
        <end position="358"/>
    </location>
</feature>
<dbReference type="InterPro" id="IPR057731">
    <property type="entry name" value="STIL_N"/>
</dbReference>
<feature type="region of interest" description="Disordered" evidence="1">
    <location>
        <begin position="516"/>
        <end position="667"/>
    </location>
</feature>
<dbReference type="PANTHER" id="PTHR15128">
    <property type="entry name" value="TAL1 SCL INTERRUPTING LOCUS"/>
    <property type="match status" value="1"/>
</dbReference>
<accession>A0ABM1ESP2</accession>
<evidence type="ECO:0000259" key="3">
    <source>
        <dbReference type="Pfam" id="PF25775"/>
    </source>
</evidence>